<evidence type="ECO:0000313" key="6">
    <source>
        <dbReference type="EMBL" id="EEF63349.1"/>
    </source>
</evidence>
<name>B9XA08_PEDPL</name>
<dbReference type="Pfam" id="PF00271">
    <property type="entry name" value="Helicase_C"/>
    <property type="match status" value="1"/>
</dbReference>
<dbReference type="Proteomes" id="UP000003688">
    <property type="component" value="Unassembled WGS sequence"/>
</dbReference>
<dbReference type="Pfam" id="PF00176">
    <property type="entry name" value="SNF2-rel_dom"/>
    <property type="match status" value="1"/>
</dbReference>
<dbReference type="GO" id="GO:0030908">
    <property type="term" value="P:protein splicing"/>
    <property type="evidence" value="ECO:0007669"/>
    <property type="project" value="InterPro"/>
</dbReference>
<dbReference type="InterPro" id="IPR029063">
    <property type="entry name" value="SAM-dependent_MTases_sf"/>
</dbReference>
<evidence type="ECO:0000256" key="3">
    <source>
        <dbReference type="ARBA" id="ARBA00022806"/>
    </source>
</evidence>
<dbReference type="GO" id="GO:0016787">
    <property type="term" value="F:hydrolase activity"/>
    <property type="evidence" value="ECO:0007669"/>
    <property type="project" value="UniProtKB-KW"/>
</dbReference>
<dbReference type="InterPro" id="IPR027417">
    <property type="entry name" value="P-loop_NTPase"/>
</dbReference>
<dbReference type="STRING" id="320771.Cflav_PD5984"/>
<proteinExistence type="predicted"/>
<dbReference type="GO" id="GO:0008094">
    <property type="term" value="F:ATP-dependent activity, acting on DNA"/>
    <property type="evidence" value="ECO:0007669"/>
    <property type="project" value="TreeGrafter"/>
</dbReference>
<dbReference type="GO" id="GO:0005524">
    <property type="term" value="F:ATP binding"/>
    <property type="evidence" value="ECO:0007669"/>
    <property type="project" value="UniProtKB-KW"/>
</dbReference>
<feature type="domain" description="DOD-type homing endonuclease" evidence="5">
    <location>
        <begin position="613"/>
        <end position="744"/>
    </location>
</feature>
<dbReference type="Gene3D" id="2.170.16.10">
    <property type="entry name" value="Hedgehog/Intein (Hint) domain"/>
    <property type="match status" value="2"/>
</dbReference>
<accession>B9XA08</accession>
<dbReference type="Pfam" id="PF05203">
    <property type="entry name" value="Hom_end_hint"/>
    <property type="match status" value="1"/>
</dbReference>
<reference evidence="6 7" key="1">
    <citation type="journal article" date="2011" name="J. Bacteriol.">
        <title>Genome sequence of 'Pedosphaera parvula' Ellin514, an aerobic Verrucomicrobial isolate from pasture soil.</title>
        <authorList>
            <person name="Kant R."/>
            <person name="van Passel M.W."/>
            <person name="Sangwan P."/>
            <person name="Palva A."/>
            <person name="Lucas S."/>
            <person name="Copeland A."/>
            <person name="Lapidus A."/>
            <person name="Glavina Del Rio T."/>
            <person name="Dalin E."/>
            <person name="Tice H."/>
            <person name="Bruce D."/>
            <person name="Goodwin L."/>
            <person name="Pitluck S."/>
            <person name="Chertkov O."/>
            <person name="Larimer F.W."/>
            <person name="Land M.L."/>
            <person name="Hauser L."/>
            <person name="Brettin T.S."/>
            <person name="Detter J.C."/>
            <person name="Han S."/>
            <person name="de Vos W.M."/>
            <person name="Janssen P.H."/>
            <person name="Smidt H."/>
        </authorList>
    </citation>
    <scope>NUCLEOTIDE SEQUENCE [LARGE SCALE GENOMIC DNA]</scope>
    <source>
        <strain evidence="6 7">Ellin514</strain>
    </source>
</reference>
<dbReference type="PANTHER" id="PTHR45626:SF17">
    <property type="entry name" value="HELICASE-LIKE TRANSCRIPTION FACTOR"/>
    <property type="match status" value="1"/>
</dbReference>
<evidence type="ECO:0000259" key="5">
    <source>
        <dbReference type="PROSITE" id="PS50819"/>
    </source>
</evidence>
<dbReference type="Gene3D" id="3.10.28.10">
    <property type="entry name" value="Homing endonucleases"/>
    <property type="match status" value="1"/>
</dbReference>
<dbReference type="Gene3D" id="3.40.50.150">
    <property type="entry name" value="Vaccinia Virus protein VP39"/>
    <property type="match status" value="1"/>
</dbReference>
<dbReference type="Pfam" id="PF14528">
    <property type="entry name" value="LAGLIDADG_3"/>
    <property type="match status" value="1"/>
</dbReference>
<dbReference type="PROSITE" id="PS50819">
    <property type="entry name" value="INTEIN_ENDONUCLEASE"/>
    <property type="match status" value="1"/>
</dbReference>
<dbReference type="InterPro" id="IPR004860">
    <property type="entry name" value="LAGLIDADG_dom"/>
</dbReference>
<dbReference type="InterPro" id="IPR036844">
    <property type="entry name" value="Hint_dom_sf"/>
</dbReference>
<keyword evidence="3" id="KW-0347">Helicase</keyword>
<evidence type="ECO:0000256" key="2">
    <source>
        <dbReference type="ARBA" id="ARBA00022801"/>
    </source>
</evidence>
<keyword evidence="1" id="KW-0547">Nucleotide-binding</keyword>
<evidence type="ECO:0000256" key="4">
    <source>
        <dbReference type="ARBA" id="ARBA00022840"/>
    </source>
</evidence>
<dbReference type="InterPro" id="IPR050628">
    <property type="entry name" value="SNF2_RAD54_helicase_TF"/>
</dbReference>
<dbReference type="SUPFAM" id="SSF52540">
    <property type="entry name" value="P-loop containing nucleoside triphosphate hydrolases"/>
    <property type="match status" value="2"/>
</dbReference>
<gene>
    <name evidence="6" type="ORF">Cflav_PD5984</name>
</gene>
<keyword evidence="2" id="KW-0378">Hydrolase</keyword>
<evidence type="ECO:0000313" key="7">
    <source>
        <dbReference type="Proteomes" id="UP000003688"/>
    </source>
</evidence>
<dbReference type="InterPro" id="IPR007868">
    <property type="entry name" value="Hom_end_hint"/>
</dbReference>
<dbReference type="SUPFAM" id="SSF55608">
    <property type="entry name" value="Homing endonucleases"/>
    <property type="match status" value="1"/>
</dbReference>
<dbReference type="InterPro" id="IPR027434">
    <property type="entry name" value="Homing_endonucl"/>
</dbReference>
<dbReference type="PANTHER" id="PTHR45626">
    <property type="entry name" value="TRANSCRIPTION TERMINATION FACTOR 2-RELATED"/>
    <property type="match status" value="1"/>
</dbReference>
<dbReference type="Gene3D" id="3.40.50.300">
    <property type="entry name" value="P-loop containing nucleotide triphosphate hydrolases"/>
    <property type="match status" value="2"/>
</dbReference>
<protein>
    <submittedName>
        <fullName evidence="6">SNF2-related protein</fullName>
    </submittedName>
</protein>
<sequence>MAAFLFMNQTRSTIALENIEEVLAAETSPKWATLAGQQQYFTPNELRDYCVSHLRTKSPVTVIDPQCGEGALVKGLGGWGTTRYGIDIDNRIEGEDIKLITGNFMKVWEVIKDLSGIYNMRWAMGNANPPFGKRWKDDDGKMIDSTDATWKFLTEHCNTGYFISNHKTIERLGIDKHPWVYKYETKASVWNQCEVVVGIVWYENSAKSSATHYHELNTAWERVKEIIDEEATNRPKFNIYLDRAGYLQTYLSVRTTVKRRIGRDEILRLHRVKDCHPLTLTTEKETRDLMKELVGCGLYTIEPAAKSAIEQALADVHKVQCPIMPVTDFERVAYADEEEHLECHTTVHNDKMHFTAGMKYPVVTGTYTFRTVFKRNKVHWNEESKTMFTKEHECSLSGSDRYIAICDDNEKPCKFMDKAGQDEFDESFLWMIFKKPEVRTVVELFPDRYEQNLSILKSCEMLAGYNYYAGQTPYLARVASKDYGLVAGATGCHEKGAMILLADGSVKKVEDVRVGDELQGWDGTPRRVLELRRGQDEMMRIVPTKGEPFVVNINHILTLVRTNKSRNEASKATVIDVSVKDWLSWNTTQKHIHKLFRVPVQWPEVRQPITPYFLGLLLGDGFLKEGQLSFSKPDPETEQFVRLHSRRNGWGIRKSQRGPGNPTFHFTKCDSLRRSLFRLGLAGKHSGNKFIPEVFKVCSINQRLEVLAGLMDTDGSLSCGGYDYISKSRQLAEDVAFVARSVGLAAYIKPCVKSCQGGFCGTYYRVSISGNCNMIPCRIARRKAPVRKQKKDVLRTGFKVERLGRDDYYGFTITGDGRYVMGDFTVTHNTGKTLMAISLLAMKGPKRALIVAPQGTMRSSEMGEEEDEESQEYNASQWVSEIAQFAPFLQIWEIFCLEDYQRIKAQNGGELPSGVYVTYYQAMFQNGARESAADKWDDEKLNAMFPDEGYAKLPLIEGRGNEAHWCNTIGKEHHGIRCVLQPSLSTIIGHEFDMVMLDEAHLCTNLSANVTQIMIRLQPRYRYALTATPIPNIVSNLFSLCGWLAVSHWFMGNRRNAAWPYARHELGRFNETFLSEERDETQEQMNRAADKKWKGKCVKTSPIISSPARLLKLLKPIMAYISKKECNPNYQDAKVIDVRVPMGVEQSRLYGHFLNRSNVPGRHPLIRARRQTAYLRAICADPAGFEKSPPGMKVKSNMNPKTVAIMELVREIMGQGEQVVIISARVGQTDTLMRLLTEAGVKVSRIDSKVPASQHSYQANLFKKGKTQVMLMGIKCAAAHSFSQCKYEIIGSLEYSNGPLDQAKGRVDRVNSRPGVTIYVILHARSIEETQFDVVATKQDAATICLMGKRVPRGFKPVDMSEVLANSISRFDVSGASPESECELAWPKLRSAIKDSLLVTTAQ</sequence>
<keyword evidence="7" id="KW-1185">Reference proteome</keyword>
<dbReference type="GO" id="GO:0004519">
    <property type="term" value="F:endonuclease activity"/>
    <property type="evidence" value="ECO:0007669"/>
    <property type="project" value="InterPro"/>
</dbReference>
<dbReference type="InterPro" id="IPR004042">
    <property type="entry name" value="Intein_endonuc_central"/>
</dbReference>
<dbReference type="InterPro" id="IPR000330">
    <property type="entry name" value="SNF2_N"/>
</dbReference>
<dbReference type="EMBL" id="ABOX02000001">
    <property type="protein sequence ID" value="EEF63349.1"/>
    <property type="molecule type" value="Genomic_DNA"/>
</dbReference>
<dbReference type="SUPFAM" id="SSF51294">
    <property type="entry name" value="Hedgehog/intein (Hint) domain"/>
    <property type="match status" value="1"/>
</dbReference>
<comment type="caution">
    <text evidence="6">The sequence shown here is derived from an EMBL/GenBank/DDBJ whole genome shotgun (WGS) entry which is preliminary data.</text>
</comment>
<organism evidence="6 7">
    <name type="scientific">Pedosphaera parvula (strain Ellin514)</name>
    <dbReference type="NCBI Taxonomy" id="320771"/>
    <lineage>
        <taxon>Bacteria</taxon>
        <taxon>Pseudomonadati</taxon>
        <taxon>Verrucomicrobiota</taxon>
        <taxon>Pedosphaerae</taxon>
        <taxon>Pedosphaerales</taxon>
        <taxon>Pedosphaeraceae</taxon>
        <taxon>Pedosphaera</taxon>
    </lineage>
</organism>
<dbReference type="GO" id="GO:0004386">
    <property type="term" value="F:helicase activity"/>
    <property type="evidence" value="ECO:0007669"/>
    <property type="project" value="UniProtKB-KW"/>
</dbReference>
<evidence type="ECO:0000256" key="1">
    <source>
        <dbReference type="ARBA" id="ARBA00022741"/>
    </source>
</evidence>
<keyword evidence="4" id="KW-0067">ATP-binding</keyword>
<dbReference type="GO" id="GO:0006281">
    <property type="term" value="P:DNA repair"/>
    <property type="evidence" value="ECO:0007669"/>
    <property type="project" value="TreeGrafter"/>
</dbReference>
<dbReference type="InterPro" id="IPR001650">
    <property type="entry name" value="Helicase_C-like"/>
</dbReference>
<dbReference type="SUPFAM" id="SSF53335">
    <property type="entry name" value="S-adenosyl-L-methionine-dependent methyltransferases"/>
    <property type="match status" value="1"/>
</dbReference>